<dbReference type="RefSeq" id="WP_281881725.1">
    <property type="nucleotide sequence ID" value="NZ_BSDP01000001.1"/>
</dbReference>
<sequence>MPELQARSFDPGRIPWETVHDDGTKSATLVGDRGPGRMFTYAFFIPAGVFDAPHSHAADAHLHVASGALRLGYGTVLEQSLTERFPEGSFLFVPAHAIHFDGADVDTVLIGTATGPWSTDYRARSRDPGDRGADASNQPPLSG</sequence>
<keyword evidence="3" id="KW-1185">Reference proteome</keyword>
<gene>
    <name evidence="2" type="ORF">ARHIZOSPH14_00050</name>
</gene>
<dbReference type="EMBL" id="BSDP01000001">
    <property type="protein sequence ID" value="GLI25763.1"/>
    <property type="molecule type" value="Genomic_DNA"/>
</dbReference>
<name>A0A9W6CXP3_9MICO</name>
<dbReference type="InterPro" id="IPR014710">
    <property type="entry name" value="RmlC-like_jellyroll"/>
</dbReference>
<dbReference type="Gene3D" id="2.60.120.10">
    <property type="entry name" value="Jelly Rolls"/>
    <property type="match status" value="1"/>
</dbReference>
<dbReference type="Proteomes" id="UP001144396">
    <property type="component" value="Unassembled WGS sequence"/>
</dbReference>
<evidence type="ECO:0000256" key="1">
    <source>
        <dbReference type="SAM" id="MobiDB-lite"/>
    </source>
</evidence>
<dbReference type="InterPro" id="IPR011051">
    <property type="entry name" value="RmlC_Cupin_sf"/>
</dbReference>
<organism evidence="2 3">
    <name type="scientific">Agromyces rhizosphaerae</name>
    <dbReference type="NCBI Taxonomy" id="88374"/>
    <lineage>
        <taxon>Bacteria</taxon>
        <taxon>Bacillati</taxon>
        <taxon>Actinomycetota</taxon>
        <taxon>Actinomycetes</taxon>
        <taxon>Micrococcales</taxon>
        <taxon>Microbacteriaceae</taxon>
        <taxon>Agromyces</taxon>
    </lineage>
</organism>
<protein>
    <recommendedName>
        <fullName evidence="4">Cupin domain-containing protein</fullName>
    </recommendedName>
</protein>
<feature type="compositionally biased region" description="Basic and acidic residues" evidence="1">
    <location>
        <begin position="121"/>
        <end position="133"/>
    </location>
</feature>
<comment type="caution">
    <text evidence="2">The sequence shown here is derived from an EMBL/GenBank/DDBJ whole genome shotgun (WGS) entry which is preliminary data.</text>
</comment>
<evidence type="ECO:0008006" key="4">
    <source>
        <dbReference type="Google" id="ProtNLM"/>
    </source>
</evidence>
<dbReference type="SUPFAM" id="SSF51182">
    <property type="entry name" value="RmlC-like cupins"/>
    <property type="match status" value="1"/>
</dbReference>
<dbReference type="CDD" id="cd06989">
    <property type="entry name" value="cupin_DRT102"/>
    <property type="match status" value="1"/>
</dbReference>
<accession>A0A9W6CXP3</accession>
<evidence type="ECO:0000313" key="3">
    <source>
        <dbReference type="Proteomes" id="UP001144396"/>
    </source>
</evidence>
<proteinExistence type="predicted"/>
<feature type="region of interest" description="Disordered" evidence="1">
    <location>
        <begin position="119"/>
        <end position="143"/>
    </location>
</feature>
<reference evidence="2" key="1">
    <citation type="submission" date="2022-12" db="EMBL/GenBank/DDBJ databases">
        <title>Reference genome sequencing for broad-spectrum identification of bacterial and archaeal isolates by mass spectrometry.</title>
        <authorList>
            <person name="Sekiguchi Y."/>
            <person name="Tourlousse D.M."/>
        </authorList>
    </citation>
    <scope>NUCLEOTIDE SEQUENCE</scope>
    <source>
        <strain evidence="2">14</strain>
    </source>
</reference>
<dbReference type="AlphaFoldDB" id="A0A9W6CXP3"/>
<evidence type="ECO:0000313" key="2">
    <source>
        <dbReference type="EMBL" id="GLI25763.1"/>
    </source>
</evidence>